<keyword evidence="3 9" id="KW-0349">Heme</keyword>
<feature type="binding site" description="covalent" evidence="9">
    <location>
        <position position="207"/>
    </location>
    <ligand>
        <name>heme c</name>
        <dbReference type="ChEBI" id="CHEBI:61717"/>
        <label>2</label>
    </ligand>
</feature>
<evidence type="ECO:0000256" key="6">
    <source>
        <dbReference type="ARBA" id="ARBA00022737"/>
    </source>
</evidence>
<reference evidence="12 13" key="1">
    <citation type="submission" date="2019-04" db="EMBL/GenBank/DDBJ databases">
        <title>Taxonomy of novel Haliea sp. from mangrove soil of West Coast of India.</title>
        <authorList>
            <person name="Verma A."/>
            <person name="Kumar P."/>
            <person name="Krishnamurthi S."/>
        </authorList>
    </citation>
    <scope>NUCLEOTIDE SEQUENCE [LARGE SCALE GENOMIC DNA]</scope>
    <source>
        <strain evidence="12 13">SAOS-164</strain>
    </source>
</reference>
<dbReference type="GO" id="GO:0009055">
    <property type="term" value="F:electron transfer activity"/>
    <property type="evidence" value="ECO:0007669"/>
    <property type="project" value="InterPro"/>
</dbReference>
<dbReference type="InterPro" id="IPR051459">
    <property type="entry name" value="Cytochrome_c-type_DH"/>
</dbReference>
<dbReference type="PANTHER" id="PTHR35008">
    <property type="entry name" value="BLL4482 PROTEIN-RELATED"/>
    <property type="match status" value="1"/>
</dbReference>
<keyword evidence="4 10" id="KW-0479">Metal-binding</keyword>
<dbReference type="Pfam" id="PF13442">
    <property type="entry name" value="Cytochrome_CBB3"/>
    <property type="match status" value="1"/>
</dbReference>
<dbReference type="GO" id="GO:0016614">
    <property type="term" value="F:oxidoreductase activity, acting on CH-OH group of donors"/>
    <property type="evidence" value="ECO:0007669"/>
    <property type="project" value="InterPro"/>
</dbReference>
<accession>A0A4Z0LWL3</accession>
<dbReference type="PROSITE" id="PS51007">
    <property type="entry name" value="CYTC"/>
    <property type="match status" value="3"/>
</dbReference>
<dbReference type="Pfam" id="PF00034">
    <property type="entry name" value="Cytochrom_C"/>
    <property type="match status" value="1"/>
</dbReference>
<feature type="binding site" description="covalent" evidence="9">
    <location>
        <position position="331"/>
    </location>
    <ligand>
        <name>heme c</name>
        <dbReference type="ChEBI" id="CHEBI:61717"/>
        <label>3</label>
    </ligand>
</feature>
<dbReference type="GO" id="GO:0020037">
    <property type="term" value="F:heme binding"/>
    <property type="evidence" value="ECO:0007669"/>
    <property type="project" value="InterPro"/>
</dbReference>
<dbReference type="InterPro" id="IPR014353">
    <property type="entry name" value="Membr-bd_ADH_cyt_c"/>
</dbReference>
<feature type="binding site" description="covalent" evidence="9">
    <location>
        <position position="204"/>
    </location>
    <ligand>
        <name>heme c</name>
        <dbReference type="ChEBI" id="CHEBI:61717"/>
        <label>2</label>
    </ligand>
</feature>
<evidence type="ECO:0000256" key="8">
    <source>
        <dbReference type="ARBA" id="ARBA00023136"/>
    </source>
</evidence>
<evidence type="ECO:0000256" key="5">
    <source>
        <dbReference type="ARBA" id="ARBA00022729"/>
    </source>
</evidence>
<evidence type="ECO:0000313" key="12">
    <source>
        <dbReference type="EMBL" id="TGD71732.1"/>
    </source>
</evidence>
<feature type="binding site" description="axial binding residue" evidence="10">
    <location>
        <position position="62"/>
    </location>
    <ligand>
        <name>heme c</name>
        <dbReference type="ChEBI" id="CHEBI:61717"/>
        <label>1</label>
    </ligand>
    <ligandPart>
        <name>Fe</name>
        <dbReference type="ChEBI" id="CHEBI:18248"/>
    </ligandPart>
</feature>
<feature type="domain" description="Cytochrome c" evidence="11">
    <location>
        <begin position="189"/>
        <end position="305"/>
    </location>
</feature>
<dbReference type="PIRSF" id="PIRSF000018">
    <property type="entry name" value="Mb_ADH_cyt_c"/>
    <property type="match status" value="1"/>
</dbReference>
<dbReference type="EMBL" id="SRLE01000012">
    <property type="protein sequence ID" value="TGD71732.1"/>
    <property type="molecule type" value="Genomic_DNA"/>
</dbReference>
<feature type="binding site" description="axial binding residue" evidence="10">
    <location>
        <position position="208"/>
    </location>
    <ligand>
        <name>heme c</name>
        <dbReference type="ChEBI" id="CHEBI:61717"/>
        <label>2</label>
    </ligand>
    <ligandPart>
        <name>Fe</name>
        <dbReference type="ChEBI" id="CHEBI:18248"/>
    </ligandPart>
</feature>
<name>A0A4Z0LWL3_9GAMM</name>
<sequence length="424" mass="44955">MARLRHAGRVLAILALGLALGAAALVALPLDPGVPPADIAALDASVEQGAYLARAANCGTCHTRAEGAPYAGGVAFNTPFGVLYSTNITMDQASGIGAWDFADFHRAMRHGVRPNGSHLYPAFPYTDFAQMTDADIASLYLYLQSLEPVAALVPDNQLAFPYNLRPLLGPWKRLFHRPQGFSADTAQSGEWNRGAYLVEVLGHCGACHTPRNRLGAELDDLAMTGGTQLDQVKLGGLRPWSAVNLTSHATGLAAWSEQDIVDYLKTGASERAVVHGPMREVVMHSTRHLGDSDLQAMATYLKSLPANAQPAGEPAAAGDLAEGEIVYTVHCGSCHLPTGLGDAGLGVPLAGNPVVQAPDPASLINVILYGPHLPERPFAVDRSNMKMFGKRLSDTDIALVASYVRASFGNRAGAVTPEQVRQQR</sequence>
<keyword evidence="5" id="KW-0732">Signal</keyword>
<organism evidence="12 13">
    <name type="scientific">Mangrovimicrobium sediminis</name>
    <dbReference type="NCBI Taxonomy" id="2562682"/>
    <lineage>
        <taxon>Bacteria</taxon>
        <taxon>Pseudomonadati</taxon>
        <taxon>Pseudomonadota</taxon>
        <taxon>Gammaproteobacteria</taxon>
        <taxon>Cellvibrionales</taxon>
        <taxon>Halieaceae</taxon>
        <taxon>Mangrovimicrobium</taxon>
    </lineage>
</organism>
<feature type="binding site" description="covalent" evidence="9">
    <location>
        <position position="58"/>
    </location>
    <ligand>
        <name>heme c</name>
        <dbReference type="ChEBI" id="CHEBI:61717"/>
        <label>1</label>
    </ligand>
</feature>
<dbReference type="AlphaFoldDB" id="A0A4Z0LWL3"/>
<evidence type="ECO:0000256" key="1">
    <source>
        <dbReference type="ARBA" id="ARBA00004236"/>
    </source>
</evidence>
<dbReference type="InterPro" id="IPR009056">
    <property type="entry name" value="Cyt_c-like_dom"/>
</dbReference>
<evidence type="ECO:0000256" key="10">
    <source>
        <dbReference type="PIRSR" id="PIRSR000018-51"/>
    </source>
</evidence>
<keyword evidence="6" id="KW-0677">Repeat</keyword>
<dbReference type="GO" id="GO:0005886">
    <property type="term" value="C:plasma membrane"/>
    <property type="evidence" value="ECO:0007669"/>
    <property type="project" value="UniProtKB-SubCell"/>
</dbReference>
<keyword evidence="13" id="KW-1185">Reference proteome</keyword>
<keyword evidence="8" id="KW-0472">Membrane</keyword>
<evidence type="ECO:0000256" key="3">
    <source>
        <dbReference type="ARBA" id="ARBA00022617"/>
    </source>
</evidence>
<feature type="binding site" description="covalent" evidence="9">
    <location>
        <position position="61"/>
    </location>
    <ligand>
        <name>heme c</name>
        <dbReference type="ChEBI" id="CHEBI:61717"/>
        <label>1</label>
    </ligand>
</feature>
<evidence type="ECO:0000256" key="2">
    <source>
        <dbReference type="ARBA" id="ARBA00022475"/>
    </source>
</evidence>
<dbReference type="PANTHER" id="PTHR35008:SF8">
    <property type="entry name" value="ALCOHOL DEHYDROGENASE CYTOCHROME C SUBUNIT"/>
    <property type="match status" value="1"/>
</dbReference>
<comment type="cofactor">
    <cofactor evidence="9">
        <name>heme c</name>
        <dbReference type="ChEBI" id="CHEBI:61717"/>
    </cofactor>
    <text evidence="9">Binds 3 heme c groups covalently per subunit.</text>
</comment>
<protein>
    <submittedName>
        <fullName evidence="12">C-type cytochrome</fullName>
    </submittedName>
</protein>
<dbReference type="RefSeq" id="WP_135445776.1">
    <property type="nucleotide sequence ID" value="NZ_SRLE01000012.1"/>
</dbReference>
<dbReference type="InterPro" id="IPR036909">
    <property type="entry name" value="Cyt_c-like_dom_sf"/>
</dbReference>
<evidence type="ECO:0000256" key="9">
    <source>
        <dbReference type="PIRSR" id="PIRSR000018-50"/>
    </source>
</evidence>
<keyword evidence="2" id="KW-1003">Cell membrane</keyword>
<feature type="domain" description="Cytochrome c" evidence="11">
    <location>
        <begin position="44"/>
        <end position="147"/>
    </location>
</feature>
<proteinExistence type="predicted"/>
<dbReference type="Gene3D" id="1.10.760.10">
    <property type="entry name" value="Cytochrome c-like domain"/>
    <property type="match status" value="3"/>
</dbReference>
<evidence type="ECO:0000256" key="7">
    <source>
        <dbReference type="ARBA" id="ARBA00023004"/>
    </source>
</evidence>
<dbReference type="OrthoDB" id="9811281at2"/>
<comment type="subcellular location">
    <subcellularLocation>
        <location evidence="1">Cell membrane</location>
    </subcellularLocation>
</comment>
<dbReference type="GO" id="GO:0005506">
    <property type="term" value="F:iron ion binding"/>
    <property type="evidence" value="ECO:0007669"/>
    <property type="project" value="InterPro"/>
</dbReference>
<gene>
    <name evidence="12" type="ORF">E4634_16575</name>
</gene>
<comment type="caution">
    <text evidence="12">The sequence shown here is derived from an EMBL/GenBank/DDBJ whole genome shotgun (WGS) entry which is preliminary data.</text>
</comment>
<feature type="binding site" description="axial binding residue" evidence="10">
    <location>
        <position position="335"/>
    </location>
    <ligand>
        <name>heme c</name>
        <dbReference type="ChEBI" id="CHEBI:61717"/>
        <label>3</label>
    </ligand>
    <ligandPart>
        <name>Fe</name>
        <dbReference type="ChEBI" id="CHEBI:18248"/>
    </ligandPart>
</feature>
<keyword evidence="7 10" id="KW-0408">Iron</keyword>
<dbReference type="SUPFAM" id="SSF46626">
    <property type="entry name" value="Cytochrome c"/>
    <property type="match status" value="3"/>
</dbReference>
<feature type="domain" description="Cytochrome c" evidence="11">
    <location>
        <begin position="318"/>
        <end position="408"/>
    </location>
</feature>
<evidence type="ECO:0000256" key="4">
    <source>
        <dbReference type="ARBA" id="ARBA00022723"/>
    </source>
</evidence>
<feature type="binding site" description="covalent" evidence="9">
    <location>
        <position position="334"/>
    </location>
    <ligand>
        <name>heme c</name>
        <dbReference type="ChEBI" id="CHEBI:61717"/>
        <label>3</label>
    </ligand>
</feature>
<evidence type="ECO:0000259" key="11">
    <source>
        <dbReference type="PROSITE" id="PS51007"/>
    </source>
</evidence>
<dbReference type="Proteomes" id="UP000298050">
    <property type="component" value="Unassembled WGS sequence"/>
</dbReference>
<evidence type="ECO:0000313" key="13">
    <source>
        <dbReference type="Proteomes" id="UP000298050"/>
    </source>
</evidence>